<gene>
    <name evidence="2" type="ORF">Spa11_01420</name>
</gene>
<sequence length="120" mass="13176" precursor="true">MTKHLVAAAAAVALCFVAGADQAQARGFHIRAGGVHVDIGNPHGHWGGRHVVGYPGYGAGRVHRSFYGAGFGGGHDHGHRRWHDTSHYDYHGPSLVPHRGHFDYVPGHYDFHRSGHWDHH</sequence>
<keyword evidence="1" id="KW-0732">Signal</keyword>
<keyword evidence="3" id="KW-1185">Reference proteome</keyword>
<feature type="chain" id="PRO_5021922575" evidence="1">
    <location>
        <begin position="26"/>
        <end position="120"/>
    </location>
</feature>
<dbReference type="EMBL" id="CP036349">
    <property type="protein sequence ID" value="QDV71973.1"/>
    <property type="molecule type" value="Genomic_DNA"/>
</dbReference>
<dbReference type="KEGG" id="bmei:Spa11_01420"/>
<evidence type="ECO:0000256" key="1">
    <source>
        <dbReference type="SAM" id="SignalP"/>
    </source>
</evidence>
<dbReference type="AlphaFoldDB" id="A0A518K2D9"/>
<reference evidence="2 3" key="1">
    <citation type="submission" date="2019-02" db="EMBL/GenBank/DDBJ databases">
        <title>Deep-cultivation of Planctomycetes and their phenomic and genomic characterization uncovers novel biology.</title>
        <authorList>
            <person name="Wiegand S."/>
            <person name="Jogler M."/>
            <person name="Boedeker C."/>
            <person name="Pinto D."/>
            <person name="Vollmers J."/>
            <person name="Rivas-Marin E."/>
            <person name="Kohn T."/>
            <person name="Peeters S.H."/>
            <person name="Heuer A."/>
            <person name="Rast P."/>
            <person name="Oberbeckmann S."/>
            <person name="Bunk B."/>
            <person name="Jeske O."/>
            <person name="Meyerdierks A."/>
            <person name="Storesund J.E."/>
            <person name="Kallscheuer N."/>
            <person name="Luecker S."/>
            <person name="Lage O.M."/>
            <person name="Pohl T."/>
            <person name="Merkel B.J."/>
            <person name="Hornburger P."/>
            <person name="Mueller R.-W."/>
            <person name="Bruemmer F."/>
            <person name="Labrenz M."/>
            <person name="Spormann A.M."/>
            <person name="Op den Camp H."/>
            <person name="Overmann J."/>
            <person name="Amann R."/>
            <person name="Jetten M.S.M."/>
            <person name="Mascher T."/>
            <person name="Medema M.H."/>
            <person name="Devos D.P."/>
            <person name="Kaster A.-K."/>
            <person name="Ovreas L."/>
            <person name="Rohde M."/>
            <person name="Galperin M.Y."/>
            <person name="Jogler C."/>
        </authorList>
    </citation>
    <scope>NUCLEOTIDE SEQUENCE [LARGE SCALE GENOMIC DNA]</scope>
    <source>
        <strain evidence="2 3">Spa11</strain>
    </source>
</reference>
<organism evidence="2 3">
    <name type="scientific">Botrimarina mediterranea</name>
    <dbReference type="NCBI Taxonomy" id="2528022"/>
    <lineage>
        <taxon>Bacteria</taxon>
        <taxon>Pseudomonadati</taxon>
        <taxon>Planctomycetota</taxon>
        <taxon>Planctomycetia</taxon>
        <taxon>Pirellulales</taxon>
        <taxon>Lacipirellulaceae</taxon>
        <taxon>Botrimarina</taxon>
    </lineage>
</organism>
<name>A0A518K2D9_9BACT</name>
<dbReference type="RefSeq" id="WP_145105432.1">
    <property type="nucleotide sequence ID" value="NZ_CP036349.1"/>
</dbReference>
<dbReference type="Proteomes" id="UP000316426">
    <property type="component" value="Chromosome"/>
</dbReference>
<evidence type="ECO:0000313" key="2">
    <source>
        <dbReference type="EMBL" id="QDV71973.1"/>
    </source>
</evidence>
<protein>
    <submittedName>
        <fullName evidence="2">Uncharacterized protein</fullName>
    </submittedName>
</protein>
<accession>A0A518K2D9</accession>
<proteinExistence type="predicted"/>
<feature type="signal peptide" evidence="1">
    <location>
        <begin position="1"/>
        <end position="25"/>
    </location>
</feature>
<evidence type="ECO:0000313" key="3">
    <source>
        <dbReference type="Proteomes" id="UP000316426"/>
    </source>
</evidence>